<reference evidence="1 2" key="1">
    <citation type="submission" date="2019-05" db="EMBL/GenBank/DDBJ databases">
        <title>Polaribacter aestuariivivens sp. nov., isolated from a tidal flat.</title>
        <authorList>
            <person name="Yoon J.-H."/>
        </authorList>
    </citation>
    <scope>NUCLEOTIDE SEQUENCE [LARGE SCALE GENOMIC DNA]</scope>
    <source>
        <strain evidence="1 2">DBTF-3</strain>
    </source>
</reference>
<proteinExistence type="predicted"/>
<dbReference type="Pfam" id="PF10043">
    <property type="entry name" value="DUF2279"/>
    <property type="match status" value="1"/>
</dbReference>
<evidence type="ECO:0000313" key="1">
    <source>
        <dbReference type="EMBL" id="TMM28620.1"/>
    </source>
</evidence>
<dbReference type="RefSeq" id="WP_138537443.1">
    <property type="nucleotide sequence ID" value="NZ_VANR01000008.1"/>
</dbReference>
<dbReference type="InterPro" id="IPR018736">
    <property type="entry name" value="DUF2279_periplasmic_lipo"/>
</dbReference>
<evidence type="ECO:0000313" key="2">
    <source>
        <dbReference type="Proteomes" id="UP000307140"/>
    </source>
</evidence>
<accession>A0A5S3N0C3</accession>
<dbReference type="AlphaFoldDB" id="A0A5S3N0C3"/>
<comment type="caution">
    <text evidence="1">The sequence shown here is derived from an EMBL/GenBank/DDBJ whole genome shotgun (WGS) entry which is preliminary data.</text>
</comment>
<name>A0A5S3N0C3_9FLAO</name>
<dbReference type="OrthoDB" id="9803535at2"/>
<keyword evidence="2" id="KW-1185">Reference proteome</keyword>
<sequence>MIFKLKKRCFSIALLFYSIIGFSQNTSFLKKSDTLHKQRRNAVIITESVLAGGSLLALNELWYKNHERSNFHFINDNAEWKQMDKVGHFMTSYYVGKVGMEVLDWAGVSKKNQLIYGATFGFTFLTAVEVLDGFSKKWGASYGDILANAAGTGFLIGQELLWNEQRITVKYSFHQTEFAKQRPNTLGENYLQQALKDYNGQTYWLSTNIWSFNKKSNFPKWLNVAFGYGADGMLYGETKPSNPFPQDPYRQFYLSLDVDFTKIDTKSKFLKSLFSVVNFIKIPSPTLEINTKGQVKFHYLYF</sequence>
<protein>
    <submittedName>
        <fullName evidence="1">DUF2279 domain-containing protein</fullName>
    </submittedName>
</protein>
<dbReference type="Proteomes" id="UP000307140">
    <property type="component" value="Unassembled WGS sequence"/>
</dbReference>
<dbReference type="EMBL" id="VANR01000008">
    <property type="protein sequence ID" value="TMM28620.1"/>
    <property type="molecule type" value="Genomic_DNA"/>
</dbReference>
<organism evidence="1 2">
    <name type="scientific">Polaribacter aestuariivivens</name>
    <dbReference type="NCBI Taxonomy" id="2304626"/>
    <lineage>
        <taxon>Bacteria</taxon>
        <taxon>Pseudomonadati</taxon>
        <taxon>Bacteroidota</taxon>
        <taxon>Flavobacteriia</taxon>
        <taxon>Flavobacteriales</taxon>
        <taxon>Flavobacteriaceae</taxon>
    </lineage>
</organism>
<gene>
    <name evidence="1" type="ORF">FDT66_13530</name>
</gene>